<dbReference type="PANTHER" id="PTHR31569">
    <property type="entry name" value="SWIM-TYPE DOMAIN-CONTAINING PROTEIN"/>
    <property type="match status" value="1"/>
</dbReference>
<name>A0AAP0RED8_LIQFO</name>
<dbReference type="PANTHER" id="PTHR31569:SF4">
    <property type="entry name" value="SWIM-TYPE DOMAIN-CONTAINING PROTEIN"/>
    <property type="match status" value="1"/>
</dbReference>
<dbReference type="EMBL" id="JBBPBK010000011">
    <property type="protein sequence ID" value="KAK9275113.1"/>
    <property type="molecule type" value="Genomic_DNA"/>
</dbReference>
<evidence type="ECO:0000313" key="3">
    <source>
        <dbReference type="EMBL" id="KAK9275113.1"/>
    </source>
</evidence>
<proteinExistence type="predicted"/>
<keyword evidence="4" id="KW-1185">Reference proteome</keyword>
<feature type="region of interest" description="Disordered" evidence="1">
    <location>
        <begin position="370"/>
        <end position="404"/>
    </location>
</feature>
<organism evidence="3 4">
    <name type="scientific">Liquidambar formosana</name>
    <name type="common">Formosan gum</name>
    <dbReference type="NCBI Taxonomy" id="63359"/>
    <lineage>
        <taxon>Eukaryota</taxon>
        <taxon>Viridiplantae</taxon>
        <taxon>Streptophyta</taxon>
        <taxon>Embryophyta</taxon>
        <taxon>Tracheophyta</taxon>
        <taxon>Spermatophyta</taxon>
        <taxon>Magnoliopsida</taxon>
        <taxon>eudicotyledons</taxon>
        <taxon>Gunneridae</taxon>
        <taxon>Pentapetalae</taxon>
        <taxon>Saxifragales</taxon>
        <taxon>Altingiaceae</taxon>
        <taxon>Liquidambar</taxon>
    </lineage>
</organism>
<gene>
    <name evidence="3" type="ORF">L1049_022372</name>
</gene>
<protein>
    <recommendedName>
        <fullName evidence="2">MULE transposase domain-containing protein</fullName>
    </recommendedName>
</protein>
<comment type="caution">
    <text evidence="3">The sequence shown here is derived from an EMBL/GenBank/DDBJ whole genome shotgun (WGS) entry which is preliminary data.</text>
</comment>
<accession>A0AAP0RED8</accession>
<evidence type="ECO:0000313" key="4">
    <source>
        <dbReference type="Proteomes" id="UP001415857"/>
    </source>
</evidence>
<dbReference type="Pfam" id="PF10551">
    <property type="entry name" value="MULE"/>
    <property type="match status" value="1"/>
</dbReference>
<dbReference type="AlphaFoldDB" id="A0AAP0RED8"/>
<dbReference type="InterPro" id="IPR052579">
    <property type="entry name" value="Zinc_finger_SWIM"/>
</dbReference>
<feature type="domain" description="MULE transposase" evidence="2">
    <location>
        <begin position="128"/>
        <end position="184"/>
    </location>
</feature>
<reference evidence="3 4" key="1">
    <citation type="journal article" date="2024" name="Plant J.">
        <title>Genome sequences and population genomics reveal climatic adaptation and genomic divergence between two closely related sweetgum species.</title>
        <authorList>
            <person name="Xu W.Q."/>
            <person name="Ren C.Q."/>
            <person name="Zhang X.Y."/>
            <person name="Comes H.P."/>
            <person name="Liu X.H."/>
            <person name="Li Y.G."/>
            <person name="Kettle C.J."/>
            <person name="Jalonen R."/>
            <person name="Gaisberger H."/>
            <person name="Ma Y.Z."/>
            <person name="Qiu Y.X."/>
        </authorList>
    </citation>
    <scope>NUCLEOTIDE SEQUENCE [LARGE SCALE GENOMIC DNA]</scope>
    <source>
        <strain evidence="3">Hangzhou</strain>
    </source>
</reference>
<dbReference type="InterPro" id="IPR018289">
    <property type="entry name" value="MULE_transposase_dom"/>
</dbReference>
<dbReference type="Proteomes" id="UP001415857">
    <property type="component" value="Unassembled WGS sequence"/>
</dbReference>
<evidence type="ECO:0000259" key="2">
    <source>
        <dbReference type="Pfam" id="PF10551"/>
    </source>
</evidence>
<evidence type="ECO:0000256" key="1">
    <source>
        <dbReference type="SAM" id="MobiDB-lite"/>
    </source>
</evidence>
<sequence>MDCQEIEELMNESLPQCEELQVMDMGNNEGHSVQNEALQLPVGNFESREDLLNIVRDFVVMQGHPSYRRFSKEEISRIKEMTMSGVAPCQILSSLRQSNPNLQAVSKSVYNMKAKIRKDYLSGRTMGEKECDYVWALEMFKKALVADCQPSVIVSDRELVSMKAIKVVFTTTANLLCVWHIEKNILTNCKKYFKEGEDWLAFLSAWTTVINSSNESKYNEALQLFELLYKEKEDALNYIKNTWLPYKTIMLVHELITHVSVLALNELFKQYELAKFNTDLSTCTRHFMTSMGLPSAHKIKNLKNKVLHLDDIHSQRRLDIRSFENAKAIQSNIEDQVKGMIEEFQHKYQEWPLDKKEAARKQIFQLINSPSPLLNEPHVHSHKGRPSSSTNKRGKSSTRRDPSAFEIVENMRQCSVCRGFGHNSRTCQRN</sequence>